<dbReference type="PANTHER" id="PTHR31121:SF6">
    <property type="entry name" value="ALPHA-1,2 MANNOSYLTRANSFERASE KTR1"/>
    <property type="match status" value="1"/>
</dbReference>
<dbReference type="AlphaFoldDB" id="A0AAV5GP63"/>
<evidence type="ECO:0000256" key="1">
    <source>
        <dbReference type="ARBA" id="ARBA00007677"/>
    </source>
</evidence>
<comment type="caution">
    <text evidence="4">The sequence shown here is derived from an EMBL/GenBank/DDBJ whole genome shotgun (WGS) entry which is preliminary data.</text>
</comment>
<keyword evidence="2" id="KW-0808">Transferase</keyword>
<feature type="region of interest" description="Disordered" evidence="3">
    <location>
        <begin position="1"/>
        <end position="26"/>
    </location>
</feature>
<protein>
    <recommendedName>
        <fullName evidence="6">Glycosyltransferase family 15 protein</fullName>
    </recommendedName>
</protein>
<comment type="similarity">
    <text evidence="1">Belongs to the glycosyltransferase 15 family.</text>
</comment>
<dbReference type="InterPro" id="IPR002685">
    <property type="entry name" value="Glyco_trans_15"/>
</dbReference>
<proteinExistence type="inferred from homology"/>
<dbReference type="GO" id="GO:0006487">
    <property type="term" value="P:protein N-linked glycosylation"/>
    <property type="evidence" value="ECO:0007669"/>
    <property type="project" value="TreeGrafter"/>
</dbReference>
<reference evidence="4 5" key="1">
    <citation type="submission" date="2021-12" db="EMBL/GenBank/DDBJ databases">
        <title>High titer production of polyol ester of fatty acids by Rhodotorula paludigena BS15 towards product separation-free biomass refinery.</title>
        <authorList>
            <person name="Mano J."/>
            <person name="Ono H."/>
            <person name="Tanaka T."/>
            <person name="Naito K."/>
            <person name="Sushida H."/>
            <person name="Ike M."/>
            <person name="Tokuyasu K."/>
            <person name="Kitaoka M."/>
        </authorList>
    </citation>
    <scope>NUCLEOTIDE SEQUENCE [LARGE SCALE GENOMIC DNA]</scope>
    <source>
        <strain evidence="4 5">BS15</strain>
    </source>
</reference>
<dbReference type="GO" id="GO:0016020">
    <property type="term" value="C:membrane"/>
    <property type="evidence" value="ECO:0007669"/>
    <property type="project" value="InterPro"/>
</dbReference>
<evidence type="ECO:0000256" key="3">
    <source>
        <dbReference type="SAM" id="MobiDB-lite"/>
    </source>
</evidence>
<dbReference type="PANTHER" id="PTHR31121">
    <property type="entry name" value="ALPHA-1,2 MANNOSYLTRANSFERASE KTR1"/>
    <property type="match status" value="1"/>
</dbReference>
<dbReference type="GO" id="GO:0005794">
    <property type="term" value="C:Golgi apparatus"/>
    <property type="evidence" value="ECO:0007669"/>
    <property type="project" value="TreeGrafter"/>
</dbReference>
<dbReference type="InterPro" id="IPR029044">
    <property type="entry name" value="Nucleotide-diphossugar_trans"/>
</dbReference>
<dbReference type="Gene3D" id="3.90.550.10">
    <property type="entry name" value="Spore Coat Polysaccharide Biosynthesis Protein SpsA, Chain A"/>
    <property type="match status" value="1"/>
</dbReference>
<evidence type="ECO:0008006" key="6">
    <source>
        <dbReference type="Google" id="ProtNLM"/>
    </source>
</evidence>
<evidence type="ECO:0000313" key="5">
    <source>
        <dbReference type="Proteomes" id="UP001342314"/>
    </source>
</evidence>
<dbReference type="EMBL" id="BQKY01000017">
    <property type="protein sequence ID" value="GJN94370.1"/>
    <property type="molecule type" value="Genomic_DNA"/>
</dbReference>
<evidence type="ECO:0000256" key="2">
    <source>
        <dbReference type="ARBA" id="ARBA00022679"/>
    </source>
</evidence>
<dbReference type="Proteomes" id="UP001342314">
    <property type="component" value="Unassembled WGS sequence"/>
</dbReference>
<dbReference type="GO" id="GO:0000026">
    <property type="term" value="F:alpha-1,2-mannosyltransferase activity"/>
    <property type="evidence" value="ECO:0007669"/>
    <property type="project" value="TreeGrafter"/>
</dbReference>
<evidence type="ECO:0000313" key="4">
    <source>
        <dbReference type="EMBL" id="GJN94370.1"/>
    </source>
</evidence>
<organism evidence="4 5">
    <name type="scientific">Rhodotorula paludigena</name>
    <dbReference type="NCBI Taxonomy" id="86838"/>
    <lineage>
        <taxon>Eukaryota</taxon>
        <taxon>Fungi</taxon>
        <taxon>Dikarya</taxon>
        <taxon>Basidiomycota</taxon>
        <taxon>Pucciniomycotina</taxon>
        <taxon>Microbotryomycetes</taxon>
        <taxon>Sporidiobolales</taxon>
        <taxon>Sporidiobolaceae</taxon>
        <taxon>Rhodotorula</taxon>
    </lineage>
</organism>
<gene>
    <name evidence="4" type="ORF">Rhopal_007449-T1</name>
</gene>
<accession>A0AAV5GP63</accession>
<name>A0AAV5GP63_9BASI</name>
<dbReference type="Pfam" id="PF01793">
    <property type="entry name" value="Glyco_transf_15"/>
    <property type="match status" value="1"/>
</dbReference>
<dbReference type="GO" id="GO:0000032">
    <property type="term" value="P:cell wall mannoprotein biosynthetic process"/>
    <property type="evidence" value="ECO:0007669"/>
    <property type="project" value="TreeGrafter"/>
</dbReference>
<sequence>MPASPLVGRRSSMPDPALATHRFPPPAHDDEIALAEQLLRDSSPLPSRQHSVTDAYTQQVPRWASIDGAKKWQARVPWWGRPRTWMAAALLFVGAVVFGSASARPDVREYVKDRVQHYTAGHAVEAPYQRVNGTIVILVNPYSNMYQRLLLTLQNIEMQFNAKYGYPIQLLTDGALPSESIMNRTSYITGGKATWSVVTPEQGWGPPSWIKQEDIDASIAKISFNVGYRNMCRFFAMWHYKHPAVRPYDYIFRLDDGIRFHCELMVDHNATYGWTNTDQEAPFTAETLWSTSMDFMRKAPRNWFPAGRDTSFVSDDGGLSYNWRMYYNNFEIVKRSFFESEAYEAFVAHLDRAGGFYKERWGDAPIRTIAASYLLPASEIYSFRNVTGYQHDNPPFFCPDLPYCTCNPEKSEQNAMGNW</sequence>
<dbReference type="SUPFAM" id="SSF53448">
    <property type="entry name" value="Nucleotide-diphospho-sugar transferases"/>
    <property type="match status" value="1"/>
</dbReference>
<keyword evidence="5" id="KW-1185">Reference proteome</keyword>